<dbReference type="SUPFAM" id="SSF54001">
    <property type="entry name" value="Cysteine proteinases"/>
    <property type="match status" value="1"/>
</dbReference>
<evidence type="ECO:0000313" key="5">
    <source>
        <dbReference type="Proteomes" id="UP000077755"/>
    </source>
</evidence>
<gene>
    <name evidence="3" type="ORF">DCAR_023428</name>
    <name evidence="4" type="ORF">DCAR_0726880</name>
</gene>
<dbReference type="OrthoDB" id="1276605at2759"/>
<evidence type="ECO:0000313" key="3">
    <source>
        <dbReference type="EMBL" id="KZM86294.1"/>
    </source>
</evidence>
<dbReference type="PANTHER" id="PTHR12411">
    <property type="entry name" value="CYSTEINE PROTEASE FAMILY C1-RELATED"/>
    <property type="match status" value="1"/>
</dbReference>
<reference evidence="3" key="1">
    <citation type="journal article" date="2016" name="Nat. Genet.">
        <title>A high-quality carrot genome assembly provides new insights into carotenoid accumulation and asterid genome evolution.</title>
        <authorList>
            <person name="Iorizzo M."/>
            <person name="Ellison S."/>
            <person name="Senalik D."/>
            <person name="Zeng P."/>
            <person name="Satapoomin P."/>
            <person name="Huang J."/>
            <person name="Bowman M."/>
            <person name="Iovene M."/>
            <person name="Sanseverino W."/>
            <person name="Cavagnaro P."/>
            <person name="Yildiz M."/>
            <person name="Macko-Podgorni A."/>
            <person name="Moranska E."/>
            <person name="Grzebelus E."/>
            <person name="Grzebelus D."/>
            <person name="Ashrafi H."/>
            <person name="Zheng Z."/>
            <person name="Cheng S."/>
            <person name="Spooner D."/>
            <person name="Van Deynze A."/>
            <person name="Simon P."/>
        </authorList>
    </citation>
    <scope>NUCLEOTIDE SEQUENCE [LARGE SCALE GENOMIC DNA]</scope>
    <source>
        <tissue evidence="3">Leaf</tissue>
    </source>
</reference>
<sequence length="267" mass="29908">MSFVPTTKQSTTDFYSQISWRDFSPVFDQNHLPICWAVVAADTVVGLANAQGLSVEDHPNVPPLSVQQILDNMPFYNANYLRHRREEAGYLGHVPGAYAYIKDFGLHTATAYPYQRMTGYQATAEGHTHMLTNGFRNKYAARALERVSIESFSSYAANDYETNVFVGSVVKQLKKQPLGAGIYVSSHFDRFKGNGIFEDIADVPDTSKYGHAVVLTGFGHESGGRERMFWEIKNSYGLEFGDGGYAKIPVEAIKYVWHPNEANIKKK</sequence>
<evidence type="ECO:0000259" key="2">
    <source>
        <dbReference type="SMART" id="SM00645"/>
    </source>
</evidence>
<dbReference type="Gene3D" id="3.90.70.10">
    <property type="entry name" value="Cysteine proteinases"/>
    <property type="match status" value="1"/>
</dbReference>
<protein>
    <recommendedName>
        <fullName evidence="2">Peptidase C1A papain C-terminal domain-containing protein</fullName>
    </recommendedName>
</protein>
<dbReference type="InterPro" id="IPR000668">
    <property type="entry name" value="Peptidase_C1A_C"/>
</dbReference>
<dbReference type="KEGG" id="dcr:108195359"/>
<dbReference type="GO" id="GO:0006508">
    <property type="term" value="P:proteolysis"/>
    <property type="evidence" value="ECO:0007669"/>
    <property type="project" value="InterPro"/>
</dbReference>
<dbReference type="InterPro" id="IPR038765">
    <property type="entry name" value="Papain-like_cys_pep_sf"/>
</dbReference>
<comment type="similarity">
    <text evidence="1">Belongs to the peptidase C1 family.</text>
</comment>
<evidence type="ECO:0000313" key="4">
    <source>
        <dbReference type="EMBL" id="WOH07450.1"/>
    </source>
</evidence>
<keyword evidence="5" id="KW-1185">Reference proteome</keyword>
<accession>A0A164SLK1</accession>
<dbReference type="Pfam" id="PF00112">
    <property type="entry name" value="Peptidase_C1"/>
    <property type="match status" value="1"/>
</dbReference>
<reference evidence="4" key="2">
    <citation type="submission" date="2022-03" db="EMBL/GenBank/DDBJ databases">
        <title>Draft title - Genomic analysis of global carrot germplasm unveils the trajectory of domestication and the origin of high carotenoid orange carrot.</title>
        <authorList>
            <person name="Iorizzo M."/>
            <person name="Ellison S."/>
            <person name="Senalik D."/>
            <person name="Macko-Podgorni A."/>
            <person name="Grzebelus D."/>
            <person name="Bostan H."/>
            <person name="Rolling W."/>
            <person name="Curaba J."/>
            <person name="Simon P."/>
        </authorList>
    </citation>
    <scope>NUCLEOTIDE SEQUENCE</scope>
    <source>
        <tissue evidence="4">Leaf</tissue>
    </source>
</reference>
<dbReference type="Proteomes" id="UP000077755">
    <property type="component" value="Chromosome 7"/>
</dbReference>
<dbReference type="Gramene" id="KZM86294">
    <property type="protein sequence ID" value="KZM86294"/>
    <property type="gene ID" value="DCAR_023428"/>
</dbReference>
<dbReference type="SMART" id="SM00645">
    <property type="entry name" value="Pept_C1"/>
    <property type="match status" value="1"/>
</dbReference>
<feature type="domain" description="Peptidase C1A papain C-terminal" evidence="2">
    <location>
        <begin position="14"/>
        <end position="257"/>
    </location>
</feature>
<dbReference type="GO" id="GO:0008234">
    <property type="term" value="F:cysteine-type peptidase activity"/>
    <property type="evidence" value="ECO:0007669"/>
    <property type="project" value="InterPro"/>
</dbReference>
<evidence type="ECO:0000256" key="1">
    <source>
        <dbReference type="ARBA" id="ARBA00008455"/>
    </source>
</evidence>
<dbReference type="AlphaFoldDB" id="A0A164SLK1"/>
<dbReference type="InterPro" id="IPR013128">
    <property type="entry name" value="Peptidase_C1A"/>
</dbReference>
<proteinExistence type="inferred from homology"/>
<name>A0A164SLK1_DAUCS</name>
<dbReference type="EMBL" id="LNRQ01000007">
    <property type="protein sequence ID" value="KZM86294.1"/>
    <property type="molecule type" value="Genomic_DNA"/>
</dbReference>
<dbReference type="EMBL" id="CP093349">
    <property type="protein sequence ID" value="WOH07450.1"/>
    <property type="molecule type" value="Genomic_DNA"/>
</dbReference>
<organism evidence="3">
    <name type="scientific">Daucus carota subsp. sativus</name>
    <name type="common">Carrot</name>
    <dbReference type="NCBI Taxonomy" id="79200"/>
    <lineage>
        <taxon>Eukaryota</taxon>
        <taxon>Viridiplantae</taxon>
        <taxon>Streptophyta</taxon>
        <taxon>Embryophyta</taxon>
        <taxon>Tracheophyta</taxon>
        <taxon>Spermatophyta</taxon>
        <taxon>Magnoliopsida</taxon>
        <taxon>eudicotyledons</taxon>
        <taxon>Gunneridae</taxon>
        <taxon>Pentapetalae</taxon>
        <taxon>asterids</taxon>
        <taxon>campanulids</taxon>
        <taxon>Apiales</taxon>
        <taxon>Apiaceae</taxon>
        <taxon>Apioideae</taxon>
        <taxon>Scandiceae</taxon>
        <taxon>Daucinae</taxon>
        <taxon>Daucus</taxon>
        <taxon>Daucus sect. Daucus</taxon>
    </lineage>
</organism>